<dbReference type="PANTHER" id="PTHR30250:SF28">
    <property type="entry name" value="POLYSACCHARIDE BIOSYNTHESIS PROTEIN"/>
    <property type="match status" value="1"/>
</dbReference>
<feature type="transmembrane region" description="Helical" evidence="6">
    <location>
        <begin position="153"/>
        <end position="171"/>
    </location>
</feature>
<keyword evidence="3 6" id="KW-0812">Transmembrane</keyword>
<feature type="transmembrane region" description="Helical" evidence="6">
    <location>
        <begin position="234"/>
        <end position="255"/>
    </location>
</feature>
<reference evidence="7" key="2">
    <citation type="submission" date="2020-09" db="EMBL/GenBank/DDBJ databases">
        <authorList>
            <person name="Sun Q."/>
            <person name="Zhou Y."/>
        </authorList>
    </citation>
    <scope>NUCLEOTIDE SEQUENCE</scope>
    <source>
        <strain evidence="7">CGMCC 1.15763</strain>
    </source>
</reference>
<evidence type="ECO:0000256" key="5">
    <source>
        <dbReference type="ARBA" id="ARBA00023136"/>
    </source>
</evidence>
<accession>A0A917MF81</accession>
<dbReference type="Proteomes" id="UP000633278">
    <property type="component" value="Unassembled WGS sequence"/>
</dbReference>
<comment type="caution">
    <text evidence="7">The sequence shown here is derived from an EMBL/GenBank/DDBJ whole genome shotgun (WGS) entry which is preliminary data.</text>
</comment>
<gene>
    <name evidence="7" type="ORF">GCM10011416_20610</name>
</gene>
<feature type="transmembrane region" description="Helical" evidence="6">
    <location>
        <begin position="302"/>
        <end position="326"/>
    </location>
</feature>
<name>A0A917MF81_9FLAO</name>
<keyword evidence="8" id="KW-1185">Reference proteome</keyword>
<dbReference type="GO" id="GO:0005886">
    <property type="term" value="C:plasma membrane"/>
    <property type="evidence" value="ECO:0007669"/>
    <property type="project" value="UniProtKB-SubCell"/>
</dbReference>
<evidence type="ECO:0000313" key="8">
    <source>
        <dbReference type="Proteomes" id="UP000633278"/>
    </source>
</evidence>
<feature type="transmembrane region" description="Helical" evidence="6">
    <location>
        <begin position="177"/>
        <end position="195"/>
    </location>
</feature>
<evidence type="ECO:0000256" key="1">
    <source>
        <dbReference type="ARBA" id="ARBA00004651"/>
    </source>
</evidence>
<proteinExistence type="predicted"/>
<feature type="transmembrane region" description="Helical" evidence="6">
    <location>
        <begin position="366"/>
        <end position="384"/>
    </location>
</feature>
<protein>
    <submittedName>
        <fullName evidence="7">Polysaccharide biosynthesis protein</fullName>
    </submittedName>
</protein>
<feature type="transmembrane region" description="Helical" evidence="6">
    <location>
        <begin position="49"/>
        <end position="70"/>
    </location>
</feature>
<dbReference type="EMBL" id="BMJW01000002">
    <property type="protein sequence ID" value="GGH01702.1"/>
    <property type="molecule type" value="Genomic_DNA"/>
</dbReference>
<organism evidence="7 8">
    <name type="scientific">Polaribacter pacificus</name>
    <dbReference type="NCBI Taxonomy" id="1775173"/>
    <lineage>
        <taxon>Bacteria</taxon>
        <taxon>Pseudomonadati</taxon>
        <taxon>Bacteroidota</taxon>
        <taxon>Flavobacteriia</taxon>
        <taxon>Flavobacteriales</taxon>
        <taxon>Flavobacteriaceae</taxon>
    </lineage>
</organism>
<keyword evidence="4 6" id="KW-1133">Transmembrane helix</keyword>
<dbReference type="Pfam" id="PF13440">
    <property type="entry name" value="Polysacc_synt_3"/>
    <property type="match status" value="1"/>
</dbReference>
<dbReference type="AlphaFoldDB" id="A0A917MF81"/>
<reference evidence="7" key="1">
    <citation type="journal article" date="2014" name="Int. J. Syst. Evol. Microbiol.">
        <title>Complete genome sequence of Corynebacterium casei LMG S-19264T (=DSM 44701T), isolated from a smear-ripened cheese.</title>
        <authorList>
            <consortium name="US DOE Joint Genome Institute (JGI-PGF)"/>
            <person name="Walter F."/>
            <person name="Albersmeier A."/>
            <person name="Kalinowski J."/>
            <person name="Ruckert C."/>
        </authorList>
    </citation>
    <scope>NUCLEOTIDE SEQUENCE</scope>
    <source>
        <strain evidence="7">CGMCC 1.15763</strain>
    </source>
</reference>
<evidence type="ECO:0000256" key="3">
    <source>
        <dbReference type="ARBA" id="ARBA00022692"/>
    </source>
</evidence>
<evidence type="ECO:0000313" key="7">
    <source>
        <dbReference type="EMBL" id="GGH01702.1"/>
    </source>
</evidence>
<evidence type="ECO:0000256" key="4">
    <source>
        <dbReference type="ARBA" id="ARBA00022989"/>
    </source>
</evidence>
<dbReference type="PANTHER" id="PTHR30250">
    <property type="entry name" value="PST FAMILY PREDICTED COLANIC ACID TRANSPORTER"/>
    <property type="match status" value="1"/>
</dbReference>
<evidence type="ECO:0000256" key="6">
    <source>
        <dbReference type="SAM" id="Phobius"/>
    </source>
</evidence>
<feature type="transmembrane region" description="Helical" evidence="6">
    <location>
        <begin position="121"/>
        <end position="141"/>
    </location>
</feature>
<feature type="transmembrane region" description="Helical" evidence="6">
    <location>
        <begin position="390"/>
        <end position="410"/>
    </location>
</feature>
<feature type="transmembrane region" description="Helical" evidence="6">
    <location>
        <begin position="12"/>
        <end position="37"/>
    </location>
</feature>
<feature type="transmembrane region" description="Helical" evidence="6">
    <location>
        <begin position="82"/>
        <end position="109"/>
    </location>
</feature>
<evidence type="ECO:0000256" key="2">
    <source>
        <dbReference type="ARBA" id="ARBA00022475"/>
    </source>
</evidence>
<dbReference type="InterPro" id="IPR050833">
    <property type="entry name" value="Poly_Biosynth_Transport"/>
</dbReference>
<feature type="transmembrane region" description="Helical" evidence="6">
    <location>
        <begin position="338"/>
        <end position="359"/>
    </location>
</feature>
<sequence>MNLKVRIIKSEFVKNILTLISGVAVAQIIPILLSPILTRIYSPEDFGLLGLYTAVTMAVSVFATGRFDLAILQPKHDYEAKFLVYISLFLALIFSTFLFIIIVFFNAQITSVLGNSRIGNWLYLVPISVLLISTVSVLYYWLNRKKLFKERGVSRVVSSSTITITSLFVGFVNFLKFNGLIAGTLLGQFLNIIYLKRYISFKNFNFTKKKAKVIILKYKEYPQFLMLSTFLEKIAVNLPTILFTSYFGLVVTGFYALSERIIGSTIALLGQVIGEVYRQKASEDFQKFGNCKHTFVATFKRLVVIGFVFFGGLFLLSEWFFSFVFGKEWLIAGTITKYLSFSIFFQFLSTPLAYTIVFNKSQQIDTILQFFRTSFSFLAIYIGYKYDDFIISIKLYSLVYSIYYICHSIVQYRSAAGYSRITIFKKN</sequence>
<comment type="subcellular location">
    <subcellularLocation>
        <location evidence="1">Cell membrane</location>
        <topology evidence="1">Multi-pass membrane protein</topology>
    </subcellularLocation>
</comment>
<keyword evidence="5 6" id="KW-0472">Membrane</keyword>
<keyword evidence="2" id="KW-1003">Cell membrane</keyword>
<dbReference type="RefSeq" id="WP_188599243.1">
    <property type="nucleotide sequence ID" value="NZ_BMJW01000002.1"/>
</dbReference>